<dbReference type="Gene3D" id="3.40.50.720">
    <property type="entry name" value="NAD(P)-binding Rossmann-like Domain"/>
    <property type="match status" value="1"/>
</dbReference>
<dbReference type="Pfam" id="PF03446">
    <property type="entry name" value="NAD_binding_2"/>
    <property type="match status" value="1"/>
</dbReference>
<dbReference type="Pfam" id="PF14833">
    <property type="entry name" value="NAD_binding_11"/>
    <property type="match status" value="1"/>
</dbReference>
<dbReference type="Gene3D" id="1.10.1040.10">
    <property type="entry name" value="N-(1-d-carboxylethyl)-l-norvaline Dehydrogenase, domain 2"/>
    <property type="match status" value="1"/>
</dbReference>
<sequence>MKAGFIGLGLLGTAMVKRLSSQGIKITLWNRSLEKAKTLGLPYVETLEELFKTEETVFLCIKDSQAVEGVLKKGSPYFKNRIIIDTSTNQFSKVLEFHQFVKNRGGFYLECPVLGSVIPAEKGQLTIIVSGEKEPFEKVKPFLEILAQKLIYFQTPGKATQAKLINNFLLALFMEALASALVLGEKIGFSKEEILEVLENGAGNSYILRVKKEALLKENFTPHFSLENLIKDLDYASELCQRFSGISLEGALVKEIYKLGVKMGLKDKDFSAIYQVLKNLQFY</sequence>
<evidence type="ECO:0000313" key="6">
    <source>
        <dbReference type="EMBL" id="HGU15666.1"/>
    </source>
</evidence>
<accession>A0A7V4JQ21</accession>
<evidence type="ECO:0000259" key="5">
    <source>
        <dbReference type="Pfam" id="PF14833"/>
    </source>
</evidence>
<dbReference type="InterPro" id="IPR051265">
    <property type="entry name" value="HIBADH-related_NP60_sf"/>
</dbReference>
<evidence type="ECO:0000256" key="1">
    <source>
        <dbReference type="ARBA" id="ARBA00023002"/>
    </source>
</evidence>
<dbReference type="GO" id="GO:0016491">
    <property type="term" value="F:oxidoreductase activity"/>
    <property type="evidence" value="ECO:0007669"/>
    <property type="project" value="UniProtKB-KW"/>
</dbReference>
<dbReference type="InterPro" id="IPR006115">
    <property type="entry name" value="6PGDH_NADP-bd"/>
</dbReference>
<keyword evidence="2" id="KW-0520">NAD</keyword>
<evidence type="ECO:0000259" key="4">
    <source>
        <dbReference type="Pfam" id="PF03446"/>
    </source>
</evidence>
<feature type="domain" description="3-hydroxyisobutyrate dehydrogenase-like NAD-binding" evidence="5">
    <location>
        <begin position="157"/>
        <end position="277"/>
    </location>
</feature>
<dbReference type="EMBL" id="DTEI01000059">
    <property type="protein sequence ID" value="HGU15666.1"/>
    <property type="molecule type" value="Genomic_DNA"/>
</dbReference>
<dbReference type="AlphaFoldDB" id="A0A7V4JQ21"/>
<gene>
    <name evidence="6" type="ORF">ENU91_03290</name>
</gene>
<dbReference type="SUPFAM" id="SSF51735">
    <property type="entry name" value="NAD(P)-binding Rossmann-fold domains"/>
    <property type="match status" value="1"/>
</dbReference>
<evidence type="ECO:0000256" key="3">
    <source>
        <dbReference type="PIRSR" id="PIRSR000103-1"/>
    </source>
</evidence>
<dbReference type="PIRSF" id="PIRSF000103">
    <property type="entry name" value="HIBADH"/>
    <property type="match status" value="1"/>
</dbReference>
<evidence type="ECO:0000256" key="2">
    <source>
        <dbReference type="ARBA" id="ARBA00023027"/>
    </source>
</evidence>
<name>A0A7V4JQ21_9BACT</name>
<dbReference type="SUPFAM" id="SSF48179">
    <property type="entry name" value="6-phosphogluconate dehydrogenase C-terminal domain-like"/>
    <property type="match status" value="1"/>
</dbReference>
<comment type="caution">
    <text evidence="6">The sequence shown here is derived from an EMBL/GenBank/DDBJ whole genome shotgun (WGS) entry which is preliminary data.</text>
</comment>
<dbReference type="InterPro" id="IPR015815">
    <property type="entry name" value="HIBADH-related"/>
</dbReference>
<dbReference type="GO" id="GO:0050661">
    <property type="term" value="F:NADP binding"/>
    <property type="evidence" value="ECO:0007669"/>
    <property type="project" value="InterPro"/>
</dbReference>
<dbReference type="PANTHER" id="PTHR43580">
    <property type="entry name" value="OXIDOREDUCTASE GLYR1-RELATED"/>
    <property type="match status" value="1"/>
</dbReference>
<proteinExistence type="predicted"/>
<keyword evidence="1" id="KW-0560">Oxidoreductase</keyword>
<dbReference type="InterPro" id="IPR036291">
    <property type="entry name" value="NAD(P)-bd_dom_sf"/>
</dbReference>
<reference evidence="6" key="1">
    <citation type="journal article" date="2020" name="mSystems">
        <title>Genome- and Community-Level Interaction Insights into Carbon Utilization and Element Cycling Functions of Hydrothermarchaeota in Hydrothermal Sediment.</title>
        <authorList>
            <person name="Zhou Z."/>
            <person name="Liu Y."/>
            <person name="Xu W."/>
            <person name="Pan J."/>
            <person name="Luo Z.H."/>
            <person name="Li M."/>
        </authorList>
    </citation>
    <scope>NUCLEOTIDE SEQUENCE [LARGE SCALE GENOMIC DNA]</scope>
    <source>
        <strain evidence="6">SpSt-711</strain>
    </source>
</reference>
<feature type="domain" description="6-phosphogluconate dehydrogenase NADP-binding" evidence="4">
    <location>
        <begin position="3"/>
        <end position="152"/>
    </location>
</feature>
<dbReference type="PANTHER" id="PTHR43580:SF2">
    <property type="entry name" value="CYTOKINE-LIKE NUCLEAR FACTOR N-PAC"/>
    <property type="match status" value="1"/>
</dbReference>
<feature type="active site" evidence="3">
    <location>
        <position position="163"/>
    </location>
</feature>
<protein>
    <submittedName>
        <fullName evidence="6">NAD(P)-dependent oxidoreductase</fullName>
    </submittedName>
</protein>
<dbReference type="GO" id="GO:0051287">
    <property type="term" value="F:NAD binding"/>
    <property type="evidence" value="ECO:0007669"/>
    <property type="project" value="InterPro"/>
</dbReference>
<dbReference type="InterPro" id="IPR008927">
    <property type="entry name" value="6-PGluconate_DH-like_C_sf"/>
</dbReference>
<organism evidence="6">
    <name type="scientific">Thermodesulfobacterium geofontis</name>
    <dbReference type="NCBI Taxonomy" id="1295609"/>
    <lineage>
        <taxon>Bacteria</taxon>
        <taxon>Pseudomonadati</taxon>
        <taxon>Thermodesulfobacteriota</taxon>
        <taxon>Thermodesulfobacteria</taxon>
        <taxon>Thermodesulfobacteriales</taxon>
        <taxon>Thermodesulfobacteriaceae</taxon>
        <taxon>Thermodesulfobacterium</taxon>
    </lineage>
</organism>
<dbReference type="InterPro" id="IPR013328">
    <property type="entry name" value="6PGD_dom2"/>
</dbReference>
<dbReference type="InterPro" id="IPR029154">
    <property type="entry name" value="HIBADH-like_NADP-bd"/>
</dbReference>